<dbReference type="PROSITE" id="PS00018">
    <property type="entry name" value="EF_HAND_1"/>
    <property type="match status" value="1"/>
</dbReference>
<keyword evidence="5 9" id="KW-0798">TonB box</keyword>
<keyword evidence="2 8" id="KW-0813">Transport</keyword>
<keyword evidence="3 8" id="KW-1134">Transmembrane beta strand</keyword>
<evidence type="ECO:0000256" key="9">
    <source>
        <dbReference type="RuleBase" id="RU003357"/>
    </source>
</evidence>
<reference evidence="13" key="1">
    <citation type="submission" date="2022-03" db="EMBL/GenBank/DDBJ databases">
        <title>Identification of a novel bacterium isolated from mangrove sediments.</title>
        <authorList>
            <person name="Pan X."/>
        </authorList>
    </citation>
    <scope>NUCLEOTIDE SEQUENCE</scope>
    <source>
        <strain evidence="13">B2580</strain>
    </source>
</reference>
<evidence type="ECO:0000256" key="4">
    <source>
        <dbReference type="ARBA" id="ARBA00022692"/>
    </source>
</evidence>
<dbReference type="PROSITE" id="PS52016">
    <property type="entry name" value="TONB_DEPENDENT_REC_3"/>
    <property type="match status" value="1"/>
</dbReference>
<name>A0ABT0B026_9SPHN</name>
<dbReference type="InterPro" id="IPR013784">
    <property type="entry name" value="Carb-bd-like_fold"/>
</dbReference>
<dbReference type="SUPFAM" id="SSF49452">
    <property type="entry name" value="Starch-binding domain-like"/>
    <property type="match status" value="1"/>
</dbReference>
<dbReference type="NCBIfam" id="TIGR01782">
    <property type="entry name" value="TonB-Xanth-Caul"/>
    <property type="match status" value="1"/>
</dbReference>
<protein>
    <submittedName>
        <fullName evidence="13">TonB-dependent receptor</fullName>
    </submittedName>
</protein>
<dbReference type="Proteomes" id="UP001162880">
    <property type="component" value="Unassembled WGS sequence"/>
</dbReference>
<keyword evidence="6 8" id="KW-0472">Membrane</keyword>
<dbReference type="PANTHER" id="PTHR40980:SF4">
    <property type="entry name" value="TONB-DEPENDENT RECEPTOR-LIKE BETA-BARREL DOMAIN-CONTAINING PROTEIN"/>
    <property type="match status" value="1"/>
</dbReference>
<evidence type="ECO:0000256" key="6">
    <source>
        <dbReference type="ARBA" id="ARBA00023136"/>
    </source>
</evidence>
<keyword evidence="7 8" id="KW-0998">Cell outer membrane</keyword>
<evidence type="ECO:0000313" key="13">
    <source>
        <dbReference type="EMBL" id="MCJ2178412.1"/>
    </source>
</evidence>
<feature type="chain" id="PRO_5045366127" evidence="10">
    <location>
        <begin position="33"/>
        <end position="929"/>
    </location>
</feature>
<evidence type="ECO:0000256" key="7">
    <source>
        <dbReference type="ARBA" id="ARBA00023237"/>
    </source>
</evidence>
<dbReference type="PANTHER" id="PTHR40980">
    <property type="entry name" value="PLUG DOMAIN-CONTAINING PROTEIN"/>
    <property type="match status" value="1"/>
</dbReference>
<evidence type="ECO:0000259" key="12">
    <source>
        <dbReference type="Pfam" id="PF07715"/>
    </source>
</evidence>
<dbReference type="CDD" id="cd01347">
    <property type="entry name" value="ligand_gated_channel"/>
    <property type="match status" value="1"/>
</dbReference>
<dbReference type="EMBL" id="JALHLE010000008">
    <property type="protein sequence ID" value="MCJ2178412.1"/>
    <property type="molecule type" value="Genomic_DNA"/>
</dbReference>
<keyword evidence="13" id="KW-0675">Receptor</keyword>
<feature type="domain" description="TonB-dependent receptor-like beta-barrel" evidence="11">
    <location>
        <begin position="476"/>
        <end position="896"/>
    </location>
</feature>
<dbReference type="Pfam" id="PF07715">
    <property type="entry name" value="Plug"/>
    <property type="match status" value="1"/>
</dbReference>
<gene>
    <name evidence="13" type="ORF">MTR64_07540</name>
</gene>
<dbReference type="InterPro" id="IPR037066">
    <property type="entry name" value="Plug_dom_sf"/>
</dbReference>
<evidence type="ECO:0000256" key="8">
    <source>
        <dbReference type="PROSITE-ProRule" id="PRU01360"/>
    </source>
</evidence>
<comment type="caution">
    <text evidence="13">The sequence shown here is derived from an EMBL/GenBank/DDBJ whole genome shotgun (WGS) entry which is preliminary data.</text>
</comment>
<evidence type="ECO:0000256" key="2">
    <source>
        <dbReference type="ARBA" id="ARBA00022448"/>
    </source>
</evidence>
<accession>A0ABT0B026</accession>
<dbReference type="InterPro" id="IPR036942">
    <property type="entry name" value="Beta-barrel_TonB_sf"/>
</dbReference>
<dbReference type="SUPFAM" id="SSF56935">
    <property type="entry name" value="Porins"/>
    <property type="match status" value="1"/>
</dbReference>
<evidence type="ECO:0000313" key="14">
    <source>
        <dbReference type="Proteomes" id="UP001162880"/>
    </source>
</evidence>
<keyword evidence="4 8" id="KW-0812">Transmembrane</keyword>
<dbReference type="InterPro" id="IPR039426">
    <property type="entry name" value="TonB-dep_rcpt-like"/>
</dbReference>
<dbReference type="InterPro" id="IPR018247">
    <property type="entry name" value="EF_Hand_1_Ca_BS"/>
</dbReference>
<feature type="signal peptide" evidence="10">
    <location>
        <begin position="1"/>
        <end position="32"/>
    </location>
</feature>
<dbReference type="InterPro" id="IPR000531">
    <property type="entry name" value="Beta-barrel_TonB"/>
</dbReference>
<evidence type="ECO:0000259" key="11">
    <source>
        <dbReference type="Pfam" id="PF00593"/>
    </source>
</evidence>
<dbReference type="Gene3D" id="2.170.130.10">
    <property type="entry name" value="TonB-dependent receptor, plug domain"/>
    <property type="match status" value="1"/>
</dbReference>
<dbReference type="RefSeq" id="WP_243992438.1">
    <property type="nucleotide sequence ID" value="NZ_JALHLE010000008.1"/>
</dbReference>
<dbReference type="InterPro" id="IPR012910">
    <property type="entry name" value="Plug_dom"/>
</dbReference>
<comment type="subcellular location">
    <subcellularLocation>
        <location evidence="1 8">Cell outer membrane</location>
        <topology evidence="1 8">Multi-pass membrane protein</topology>
    </subcellularLocation>
</comment>
<dbReference type="InterPro" id="IPR010104">
    <property type="entry name" value="TonB_rcpt_bac"/>
</dbReference>
<dbReference type="Gene3D" id="2.60.40.1120">
    <property type="entry name" value="Carboxypeptidase-like, regulatory domain"/>
    <property type="match status" value="1"/>
</dbReference>
<keyword evidence="10" id="KW-0732">Signal</keyword>
<comment type="similarity">
    <text evidence="8 9">Belongs to the TonB-dependent receptor family.</text>
</comment>
<evidence type="ECO:0000256" key="3">
    <source>
        <dbReference type="ARBA" id="ARBA00022452"/>
    </source>
</evidence>
<dbReference type="Gene3D" id="2.40.170.20">
    <property type="entry name" value="TonB-dependent receptor, beta-barrel domain"/>
    <property type="match status" value="1"/>
</dbReference>
<organism evidence="13 14">
    <name type="scientific">Novosphingobium album</name>
    <name type="common">ex Hu et al. 2023</name>
    <dbReference type="NCBI Taxonomy" id="2930093"/>
    <lineage>
        <taxon>Bacteria</taxon>
        <taxon>Pseudomonadati</taxon>
        <taxon>Pseudomonadota</taxon>
        <taxon>Alphaproteobacteria</taxon>
        <taxon>Sphingomonadales</taxon>
        <taxon>Sphingomonadaceae</taxon>
        <taxon>Novosphingobium</taxon>
    </lineage>
</organism>
<evidence type="ECO:0000256" key="5">
    <source>
        <dbReference type="ARBA" id="ARBA00023077"/>
    </source>
</evidence>
<keyword evidence="14" id="KW-1185">Reference proteome</keyword>
<evidence type="ECO:0000256" key="1">
    <source>
        <dbReference type="ARBA" id="ARBA00004571"/>
    </source>
</evidence>
<evidence type="ECO:0000256" key="10">
    <source>
        <dbReference type="SAM" id="SignalP"/>
    </source>
</evidence>
<dbReference type="Pfam" id="PF13620">
    <property type="entry name" value="CarboxypepD_reg"/>
    <property type="match status" value="1"/>
</dbReference>
<feature type="domain" description="TonB-dependent receptor plug" evidence="12">
    <location>
        <begin position="137"/>
        <end position="242"/>
    </location>
</feature>
<sequence length="929" mass="101731">MTMMTSPRRAGRRTLVRAAILASTCIPGTALAGEITGIITDVALDRPVRGATVSVDGSAMAAATDANGRYVLYDVDAGEHTLTVSQPGYASETLQVTVPETGKVNADGHIALATDIEGDSILVTGARASRLLAIQRKRAMPVVADVVSSDGIGKLPDYNTAEALQRLPGISVEIDQSEPRYVVIRGVDPNLNLVTVDGNVAGIPEAEGRRVALDTIPSDLVGAIEVVKTVTPDYDANAIGGAINIVTPSAYDHSKPFTYFSARGIYGSKADKTGFGASAMHGQTFGDDNQFGIVVGVSYSKRFIDSQLVDPLSWEEVADGVWAPTGMRMFNYSIMRERIGGIANLEWRPNDDVRVYVNTIYNEFTDHEGRDQFDYDMYRGTATISGNEVTYNKGRATREFRQNNQTQKLYNISPGVDWRFGTFELKLNYTYAHAQEHTPVRDDIEFRSAGDKVSTILLGSSMPTFSSVDETLYDAAAFPLRRIRLRRETINEDLHALKADLKADFADGTDSFMKFGVKFTDRTKDRDNYQELWTPAQSVTFADTGAALDPIQGFFDGKYDFGPAMDYNGVMDYAFVQNPGLMELDEEATAFNDKASDYHINEQIYAAYGMASLEFGDLTVIGGVRVEHTSGKYDAFAIRDTDGDGTIEVSDIQPLGFKKEYTHVLPNITLNYRPSPEMVFRAAWTNTIGRPNYSDVVPTFEEEDGAGSSGNPYLKPYTSMGLDLSAEYYPDADTVFALAAFYKHIKNPIYTQTIYDTAFAGVDLISLSQPQNANSGNLFGIEANMTTRLTFLPAPLDGFGISANVTYVDSSVDVPGREDDDLPFFRQSKWLAGGALFYEKGPFEARFAVSYRDAYLTGVGASTDFDSYTKGRTVLDARIGYRILEGVEVFGSVSNIGEEPLVGYQGYASRVTSREEYGVNVDFGVSAKF</sequence>
<proteinExistence type="inferred from homology"/>
<dbReference type="Pfam" id="PF00593">
    <property type="entry name" value="TonB_dep_Rec_b-barrel"/>
    <property type="match status" value="1"/>
</dbReference>